<dbReference type="OrthoDB" id="8904098at2759"/>
<evidence type="ECO:0000313" key="9">
    <source>
        <dbReference type="EMBL" id="KMU85262.1"/>
    </source>
</evidence>
<dbReference type="Pfam" id="PF00854">
    <property type="entry name" value="PTR2"/>
    <property type="match status" value="2"/>
</dbReference>
<evidence type="ECO:0000256" key="7">
    <source>
        <dbReference type="SAM" id="MobiDB-lite"/>
    </source>
</evidence>
<dbReference type="GO" id="GO:0022857">
    <property type="term" value="F:transmembrane transporter activity"/>
    <property type="evidence" value="ECO:0007669"/>
    <property type="project" value="InterPro"/>
</dbReference>
<protein>
    <submittedName>
        <fullName evidence="9">Peptide transporter PTR2-A</fullName>
    </submittedName>
</protein>
<gene>
    <name evidence="9" type="ORF">CIHG_03046</name>
</gene>
<sequence>MADHESQATRPHQQLGDPDAKVMAADGMEKETSPDSRSIEAGYVTKEGQLHETPDGEEPTEEEKRTLKHVPESLPISAWLVAIVELCERFTYYGMQGLFQNYIQRPLDGSLGRGALGLGHRAATGLNTFFQFWAYLTPIIGAIIADQYIGKYMAIFYFCIIYVIGLLILVLTSLPVSLQNGAGLGGFVVSLIVIGLGTGGIKSNVAPLIADQYKRKTMAIKTTPEGERVIIDPGLTIQRIYMIFYACINIGSLSLLATPYMERDIGFWSAYLLCLCIFVVGTCILVLGRKFYVVRPPTGSIITNAFKALGVMVMNRNMDAPKPSWQAEHGANRTYPWDDHFIDELKRALVACKVFTFYPIYWVVYSQFSTNFVSQETSFTLRRHAITCHWPCPEAEVDGVKQGNRIHIAIQAPAYMLIGISEIFASVSELRAPPTMKSFVQSMYLLTNAFGAALGEALTPVAHDPEIIWLFTGLACSSFTAGILFWIVFRHLNAKEEDMNALDKDDTVESN</sequence>
<dbReference type="PROSITE" id="PS01023">
    <property type="entry name" value="PTR2_2"/>
    <property type="match status" value="1"/>
</dbReference>
<evidence type="ECO:0000256" key="3">
    <source>
        <dbReference type="ARBA" id="ARBA00022692"/>
    </source>
</evidence>
<dbReference type="InterPro" id="IPR036259">
    <property type="entry name" value="MFS_trans_sf"/>
</dbReference>
<accession>A0A0J8RKC2</accession>
<dbReference type="InterPro" id="IPR018456">
    <property type="entry name" value="PTR2_symporter_CS"/>
</dbReference>
<keyword evidence="4 8" id="KW-1133">Transmembrane helix</keyword>
<feature type="transmembrane region" description="Helical" evidence="8">
    <location>
        <begin position="267"/>
        <end position="287"/>
    </location>
</feature>
<evidence type="ECO:0000256" key="4">
    <source>
        <dbReference type="ARBA" id="ARBA00022989"/>
    </source>
</evidence>
<feature type="region of interest" description="Disordered" evidence="7">
    <location>
        <begin position="1"/>
        <end position="68"/>
    </location>
</feature>
<keyword evidence="6" id="KW-0813">Transport</keyword>
<dbReference type="VEuPathDB" id="FungiDB:CIHG_03046"/>
<feature type="transmembrane region" description="Helical" evidence="8">
    <location>
        <begin position="182"/>
        <end position="201"/>
    </location>
</feature>
<dbReference type="Gene3D" id="1.20.1250.20">
    <property type="entry name" value="MFS general substrate transporter like domains"/>
    <property type="match status" value="2"/>
</dbReference>
<dbReference type="Proteomes" id="UP000054563">
    <property type="component" value="Unassembled WGS sequence"/>
</dbReference>
<comment type="subcellular location">
    <subcellularLocation>
        <location evidence="1 6">Membrane</location>
        <topology evidence="1 6">Multi-pass membrane protein</topology>
    </subcellularLocation>
</comment>
<comment type="similarity">
    <text evidence="2 6">Belongs to the major facilitator superfamily. Proton-dependent oligopeptide transporter (POT/PTR) (TC 2.A.17) family.</text>
</comment>
<dbReference type="GO" id="GO:0006857">
    <property type="term" value="P:oligopeptide transport"/>
    <property type="evidence" value="ECO:0007669"/>
    <property type="project" value="InterPro"/>
</dbReference>
<feature type="transmembrane region" description="Helical" evidence="8">
    <location>
        <begin position="154"/>
        <end position="176"/>
    </location>
</feature>
<evidence type="ECO:0000313" key="10">
    <source>
        <dbReference type="Proteomes" id="UP000054563"/>
    </source>
</evidence>
<dbReference type="eggNOG" id="KOG1237">
    <property type="taxonomic scope" value="Eukaryota"/>
</dbReference>
<evidence type="ECO:0000256" key="1">
    <source>
        <dbReference type="ARBA" id="ARBA00004141"/>
    </source>
</evidence>
<proteinExistence type="inferred from homology"/>
<reference evidence="10" key="1">
    <citation type="journal article" date="2010" name="Genome Res.">
        <title>Population genomic sequencing of Coccidioides fungi reveals recent hybridization and transposon control.</title>
        <authorList>
            <person name="Neafsey D.E."/>
            <person name="Barker B.M."/>
            <person name="Sharpton T.J."/>
            <person name="Stajich J.E."/>
            <person name="Park D.J."/>
            <person name="Whiston E."/>
            <person name="Hung C.-Y."/>
            <person name="McMahan C."/>
            <person name="White J."/>
            <person name="Sykes S."/>
            <person name="Heiman D."/>
            <person name="Young S."/>
            <person name="Zeng Q."/>
            <person name="Abouelleil A."/>
            <person name="Aftuck L."/>
            <person name="Bessette D."/>
            <person name="Brown A."/>
            <person name="FitzGerald M."/>
            <person name="Lui A."/>
            <person name="Macdonald J.P."/>
            <person name="Priest M."/>
            <person name="Orbach M.J."/>
            <person name="Galgiani J.N."/>
            <person name="Kirkland T.N."/>
            <person name="Cole G.T."/>
            <person name="Birren B.W."/>
            <person name="Henn M.R."/>
            <person name="Taylor J.W."/>
            <person name="Rounsley S.D."/>
        </authorList>
    </citation>
    <scope>NUCLEOTIDE SEQUENCE [LARGE SCALE GENOMIC DNA]</scope>
    <source>
        <strain evidence="10">H538.4</strain>
    </source>
</reference>
<dbReference type="EMBL" id="DS016987">
    <property type="protein sequence ID" value="KMU85262.1"/>
    <property type="molecule type" value="Genomic_DNA"/>
</dbReference>
<feature type="compositionally biased region" description="Basic and acidic residues" evidence="7">
    <location>
        <begin position="27"/>
        <end position="38"/>
    </location>
</feature>
<organism evidence="9 10">
    <name type="scientific">Coccidioides immitis H538.4</name>
    <dbReference type="NCBI Taxonomy" id="396776"/>
    <lineage>
        <taxon>Eukaryota</taxon>
        <taxon>Fungi</taxon>
        <taxon>Dikarya</taxon>
        <taxon>Ascomycota</taxon>
        <taxon>Pezizomycotina</taxon>
        <taxon>Eurotiomycetes</taxon>
        <taxon>Eurotiomycetidae</taxon>
        <taxon>Onygenales</taxon>
        <taxon>Onygenaceae</taxon>
        <taxon>Coccidioides</taxon>
    </lineage>
</organism>
<dbReference type="AlphaFoldDB" id="A0A0J8RKC2"/>
<evidence type="ECO:0000256" key="5">
    <source>
        <dbReference type="ARBA" id="ARBA00023136"/>
    </source>
</evidence>
<name>A0A0J8RKC2_COCIT</name>
<keyword evidence="3 6" id="KW-0812">Transmembrane</keyword>
<evidence type="ECO:0000256" key="8">
    <source>
        <dbReference type="SAM" id="Phobius"/>
    </source>
</evidence>
<feature type="transmembrane region" description="Helical" evidence="8">
    <location>
        <begin position="240"/>
        <end position="261"/>
    </location>
</feature>
<dbReference type="PANTHER" id="PTHR11654">
    <property type="entry name" value="OLIGOPEPTIDE TRANSPORTER-RELATED"/>
    <property type="match status" value="1"/>
</dbReference>
<feature type="transmembrane region" description="Helical" evidence="8">
    <location>
        <begin position="467"/>
        <end position="489"/>
    </location>
</feature>
<dbReference type="InterPro" id="IPR000109">
    <property type="entry name" value="POT_fam"/>
</dbReference>
<dbReference type="GO" id="GO:0016020">
    <property type="term" value="C:membrane"/>
    <property type="evidence" value="ECO:0007669"/>
    <property type="project" value="UniProtKB-SubCell"/>
</dbReference>
<keyword evidence="5 8" id="KW-0472">Membrane</keyword>
<dbReference type="SUPFAM" id="SSF103473">
    <property type="entry name" value="MFS general substrate transporter"/>
    <property type="match status" value="1"/>
</dbReference>
<evidence type="ECO:0000256" key="6">
    <source>
        <dbReference type="RuleBase" id="RU003755"/>
    </source>
</evidence>
<evidence type="ECO:0000256" key="2">
    <source>
        <dbReference type="ARBA" id="ARBA00005982"/>
    </source>
</evidence>
<feature type="transmembrane region" description="Helical" evidence="8">
    <location>
        <begin position="443"/>
        <end position="461"/>
    </location>
</feature>